<reference evidence="1" key="1">
    <citation type="submission" date="2020-04" db="EMBL/GenBank/DDBJ databases">
        <authorList>
            <person name="Chiriac C."/>
            <person name="Salcher M."/>
            <person name="Ghai R."/>
            <person name="Kavagutti S V."/>
        </authorList>
    </citation>
    <scope>NUCLEOTIDE SEQUENCE</scope>
</reference>
<organism evidence="1">
    <name type="scientific">uncultured Caudovirales phage</name>
    <dbReference type="NCBI Taxonomy" id="2100421"/>
    <lineage>
        <taxon>Viruses</taxon>
        <taxon>Duplodnaviria</taxon>
        <taxon>Heunggongvirae</taxon>
        <taxon>Uroviricota</taxon>
        <taxon>Caudoviricetes</taxon>
        <taxon>Peduoviridae</taxon>
        <taxon>Maltschvirus</taxon>
        <taxon>Maltschvirus maltsch</taxon>
    </lineage>
</organism>
<dbReference type="NCBIfam" id="TIGR01913">
    <property type="entry name" value="bet_lambda"/>
    <property type="match status" value="1"/>
</dbReference>
<sequence length="299" mass="32353">MDISLASRSASRFSPDQVDLIARTIAKGCGADELSLFIAICDRTGLDPFARQIYAIRRWDSREKREIMQCQISIDGARLTAQRSNEYAGQDGPYWCGADGAWRDVWLSAEPPTAAKVGVMRRGFTAPLYAVALFSEYAQRGREGQLTGMWGKMPVVMIAKCAESLALRKAFPAELSGLYTSEEMSQADAPAPAERATSTAALFSPTPVTAIAVVEPAPAPALPWPPSCDATVTPRKVVPRGANTAVLFEDHQGMSNWVAVPNEMAGVIEVGVPVDLAWDFDKAGKFFVAHSITRIKETA</sequence>
<proteinExistence type="predicted"/>
<dbReference type="GO" id="GO:0003677">
    <property type="term" value="F:DNA binding"/>
    <property type="evidence" value="ECO:0007669"/>
    <property type="project" value="InterPro"/>
</dbReference>
<dbReference type="InterPro" id="IPR018330">
    <property type="entry name" value="RecT_fam"/>
</dbReference>
<dbReference type="Pfam" id="PF03837">
    <property type="entry name" value="RecT"/>
    <property type="match status" value="1"/>
</dbReference>
<dbReference type="EMBL" id="LR796472">
    <property type="protein sequence ID" value="CAB4146862.1"/>
    <property type="molecule type" value="Genomic_DNA"/>
</dbReference>
<protein>
    <submittedName>
        <fullName evidence="1">Bet_lambda, phage recombination protein Bet</fullName>
    </submittedName>
</protein>
<name>A0A6J5MKR6_9CAUD</name>
<dbReference type="InterPro" id="IPR010183">
    <property type="entry name" value="Phage_lambda_Bet"/>
</dbReference>
<evidence type="ECO:0000313" key="1">
    <source>
        <dbReference type="EMBL" id="CAB4146862.1"/>
    </source>
</evidence>
<accession>A0A6J5MKR6</accession>
<gene>
    <name evidence="1" type="ORF">UFOVP496_47</name>
</gene>
<dbReference type="GO" id="GO:0006310">
    <property type="term" value="P:DNA recombination"/>
    <property type="evidence" value="ECO:0007669"/>
    <property type="project" value="InterPro"/>
</dbReference>